<comment type="similarity">
    <text evidence="2 10">Belongs to the SecG family.</text>
</comment>
<dbReference type="RefSeq" id="WP_377585577.1">
    <property type="nucleotide sequence ID" value="NZ_JBHTKA010000015.1"/>
</dbReference>
<dbReference type="PANTHER" id="PTHR34182">
    <property type="entry name" value="PROTEIN-EXPORT MEMBRANE PROTEIN SECG"/>
    <property type="match status" value="1"/>
</dbReference>
<keyword evidence="5 10" id="KW-0812">Transmembrane</keyword>
<gene>
    <name evidence="12" type="primary">secG</name>
    <name evidence="12" type="ORF">ACFQ21_28060</name>
</gene>
<sequence>MYALVIGLIILFSVLLVLVVLAQNSKGGGLTSQFGGSAASNIIGVKKTGDLLEKLTWSFIIGIMVLCLSTNFITADRSGTNNGILERAGEQQAPANQAPALEVPADGTTAPADSSK</sequence>
<dbReference type="NCBIfam" id="TIGR00810">
    <property type="entry name" value="secG"/>
    <property type="match status" value="1"/>
</dbReference>
<accession>A0ABW3KCZ6</accession>
<name>A0ABW3KCZ6_9BACT</name>
<evidence type="ECO:0000256" key="4">
    <source>
        <dbReference type="ARBA" id="ARBA00022475"/>
    </source>
</evidence>
<keyword evidence="9 10" id="KW-0472">Membrane</keyword>
<keyword evidence="7 10" id="KW-1133">Transmembrane helix</keyword>
<feature type="region of interest" description="Disordered" evidence="11">
    <location>
        <begin position="84"/>
        <end position="116"/>
    </location>
</feature>
<evidence type="ECO:0000256" key="3">
    <source>
        <dbReference type="ARBA" id="ARBA00022448"/>
    </source>
</evidence>
<evidence type="ECO:0000256" key="7">
    <source>
        <dbReference type="ARBA" id="ARBA00022989"/>
    </source>
</evidence>
<comment type="caution">
    <text evidence="10">Lacks conserved residue(s) required for the propagation of feature annotation.</text>
</comment>
<dbReference type="Proteomes" id="UP001597112">
    <property type="component" value="Unassembled WGS sequence"/>
</dbReference>
<evidence type="ECO:0000256" key="8">
    <source>
        <dbReference type="ARBA" id="ARBA00023010"/>
    </source>
</evidence>
<feature type="transmembrane region" description="Helical" evidence="10">
    <location>
        <begin position="55"/>
        <end position="74"/>
    </location>
</feature>
<evidence type="ECO:0000256" key="1">
    <source>
        <dbReference type="ARBA" id="ARBA00004651"/>
    </source>
</evidence>
<keyword evidence="6 10" id="KW-0653">Protein transport</keyword>
<comment type="subcellular location">
    <subcellularLocation>
        <location evidence="1 10">Cell membrane</location>
        <topology evidence="1 10">Multi-pass membrane protein</topology>
    </subcellularLocation>
</comment>
<protein>
    <recommendedName>
        <fullName evidence="10">Protein-export membrane protein SecG</fullName>
    </recommendedName>
</protein>
<dbReference type="Pfam" id="PF03840">
    <property type="entry name" value="SecG"/>
    <property type="match status" value="1"/>
</dbReference>
<keyword evidence="3 10" id="KW-0813">Transport</keyword>
<dbReference type="PANTHER" id="PTHR34182:SF1">
    <property type="entry name" value="PROTEIN-EXPORT MEMBRANE PROTEIN SECG"/>
    <property type="match status" value="1"/>
</dbReference>
<comment type="caution">
    <text evidence="12">The sequence shown here is derived from an EMBL/GenBank/DDBJ whole genome shotgun (WGS) entry which is preliminary data.</text>
</comment>
<evidence type="ECO:0000256" key="2">
    <source>
        <dbReference type="ARBA" id="ARBA00008445"/>
    </source>
</evidence>
<keyword evidence="13" id="KW-1185">Reference proteome</keyword>
<keyword evidence="4 10" id="KW-1003">Cell membrane</keyword>
<proteinExistence type="inferred from homology"/>
<evidence type="ECO:0000313" key="13">
    <source>
        <dbReference type="Proteomes" id="UP001597112"/>
    </source>
</evidence>
<keyword evidence="8 10" id="KW-0811">Translocation</keyword>
<evidence type="ECO:0000256" key="11">
    <source>
        <dbReference type="SAM" id="MobiDB-lite"/>
    </source>
</evidence>
<comment type="function">
    <text evidence="10">Involved in protein export. Participates in an early event of protein translocation.</text>
</comment>
<reference evidence="13" key="1">
    <citation type="journal article" date="2019" name="Int. J. Syst. Evol. Microbiol.">
        <title>The Global Catalogue of Microorganisms (GCM) 10K type strain sequencing project: providing services to taxonomists for standard genome sequencing and annotation.</title>
        <authorList>
            <consortium name="The Broad Institute Genomics Platform"/>
            <consortium name="The Broad Institute Genome Sequencing Center for Infectious Disease"/>
            <person name="Wu L."/>
            <person name="Ma J."/>
        </authorList>
    </citation>
    <scope>NUCLEOTIDE SEQUENCE [LARGE SCALE GENOMIC DNA]</scope>
    <source>
        <strain evidence="13">CCUG 58938</strain>
    </source>
</reference>
<dbReference type="InterPro" id="IPR004692">
    <property type="entry name" value="SecG"/>
</dbReference>
<organism evidence="12 13">
    <name type="scientific">Ohtaekwangia kribbensis</name>
    <dbReference type="NCBI Taxonomy" id="688913"/>
    <lineage>
        <taxon>Bacteria</taxon>
        <taxon>Pseudomonadati</taxon>
        <taxon>Bacteroidota</taxon>
        <taxon>Cytophagia</taxon>
        <taxon>Cytophagales</taxon>
        <taxon>Fulvivirgaceae</taxon>
        <taxon>Ohtaekwangia</taxon>
    </lineage>
</organism>
<evidence type="ECO:0000313" key="12">
    <source>
        <dbReference type="EMBL" id="MFD1003213.1"/>
    </source>
</evidence>
<evidence type="ECO:0000256" key="5">
    <source>
        <dbReference type="ARBA" id="ARBA00022692"/>
    </source>
</evidence>
<dbReference type="PRINTS" id="PR01651">
    <property type="entry name" value="SECGEXPORT"/>
</dbReference>
<evidence type="ECO:0000256" key="6">
    <source>
        <dbReference type="ARBA" id="ARBA00022927"/>
    </source>
</evidence>
<evidence type="ECO:0000256" key="9">
    <source>
        <dbReference type="ARBA" id="ARBA00023136"/>
    </source>
</evidence>
<dbReference type="EMBL" id="JBHTKA010000015">
    <property type="protein sequence ID" value="MFD1003213.1"/>
    <property type="molecule type" value="Genomic_DNA"/>
</dbReference>
<evidence type="ECO:0000256" key="10">
    <source>
        <dbReference type="RuleBase" id="RU365087"/>
    </source>
</evidence>